<feature type="transmembrane region" description="Helical" evidence="1">
    <location>
        <begin position="140"/>
        <end position="158"/>
    </location>
</feature>
<feature type="transmembrane region" description="Helical" evidence="1">
    <location>
        <begin position="340"/>
        <end position="358"/>
    </location>
</feature>
<feature type="transmembrane region" description="Helical" evidence="1">
    <location>
        <begin position="56"/>
        <end position="77"/>
    </location>
</feature>
<organism evidence="2 3">
    <name type="scientific">candidate division Kazan bacterium GW2011_GWA1_44_22</name>
    <dbReference type="NCBI Taxonomy" id="1620410"/>
    <lineage>
        <taxon>Bacteria</taxon>
        <taxon>Bacteria division Kazan-3B-28</taxon>
    </lineage>
</organism>
<protein>
    <recommendedName>
        <fullName evidence="4">TrbL/VirB6 plasmid conjugal transfer protein</fullName>
    </recommendedName>
</protein>
<feature type="transmembrane region" description="Helical" evidence="1">
    <location>
        <begin position="281"/>
        <end position="301"/>
    </location>
</feature>
<feature type="non-terminal residue" evidence="2">
    <location>
        <position position="414"/>
    </location>
</feature>
<keyword evidence="1" id="KW-0472">Membrane</keyword>
<dbReference type="AlphaFoldDB" id="A0A0G1I0J1"/>
<sequence length="414" mass="45303">MQKSKQRILLIGLMALLIVGGSLFLTVPYTLAAWWNPLDWPGYITGYAADRTAISMAAVFIEIFKFLIRIIVIPIVVPIAEMMMRIGLAQSDYLVNHSFAQLIWQQLLNVANGVYLLALFIASIAIILRINVGVYNLKKFLGGFITAVALSNLSLLLVRAMISLANLLNNIFYQLYASFKGIDAKDSLNNIMDFLIALTKQRVETLLNDNPFTTDFTSTARAITEAIILGVVIWIMVKLGLLLLERIARLFLSAITAPVVFALGLLPNFSKLTGQWWENILKWLLVLPATLGVIVLSLWAFNTAGIKNTDDATHLGKFINPVEITDQFKDHEPSSTEQQAVLGSTLLVLVGLMGLWAAGNMNKSLNLGGTLAGHVETPQKALQAGQGLYKKGADFVTGKSPIYKGLGGARRLSG</sequence>
<evidence type="ECO:0008006" key="4">
    <source>
        <dbReference type="Google" id="ProtNLM"/>
    </source>
</evidence>
<evidence type="ECO:0000313" key="2">
    <source>
        <dbReference type="EMBL" id="KKT52710.1"/>
    </source>
</evidence>
<reference evidence="2 3" key="1">
    <citation type="journal article" date="2015" name="Nature">
        <title>rRNA introns, odd ribosomes, and small enigmatic genomes across a large radiation of phyla.</title>
        <authorList>
            <person name="Brown C.T."/>
            <person name="Hug L.A."/>
            <person name="Thomas B.C."/>
            <person name="Sharon I."/>
            <person name="Castelle C.J."/>
            <person name="Singh A."/>
            <person name="Wilkins M.J."/>
            <person name="Williams K.H."/>
            <person name="Banfield J.F."/>
        </authorList>
    </citation>
    <scope>NUCLEOTIDE SEQUENCE [LARGE SCALE GENOMIC DNA]</scope>
</reference>
<feature type="transmembrane region" description="Helical" evidence="1">
    <location>
        <begin position="226"/>
        <end position="244"/>
    </location>
</feature>
<comment type="caution">
    <text evidence="2">The sequence shown here is derived from an EMBL/GenBank/DDBJ whole genome shotgun (WGS) entry which is preliminary data.</text>
</comment>
<evidence type="ECO:0000313" key="3">
    <source>
        <dbReference type="Proteomes" id="UP000034752"/>
    </source>
</evidence>
<name>A0A0G1I0J1_UNCK3</name>
<feature type="transmembrane region" description="Helical" evidence="1">
    <location>
        <begin position="250"/>
        <end position="269"/>
    </location>
</feature>
<keyword evidence="1" id="KW-0812">Transmembrane</keyword>
<dbReference type="Proteomes" id="UP000034752">
    <property type="component" value="Unassembled WGS sequence"/>
</dbReference>
<gene>
    <name evidence="2" type="ORF">VE96_C0009G0001</name>
</gene>
<dbReference type="EMBL" id="LCIJ01000009">
    <property type="protein sequence ID" value="KKT52710.1"/>
    <property type="molecule type" value="Genomic_DNA"/>
</dbReference>
<evidence type="ECO:0000256" key="1">
    <source>
        <dbReference type="SAM" id="Phobius"/>
    </source>
</evidence>
<feature type="transmembrane region" description="Helical" evidence="1">
    <location>
        <begin position="107"/>
        <end position="128"/>
    </location>
</feature>
<proteinExistence type="predicted"/>
<accession>A0A0G1I0J1</accession>
<keyword evidence="1" id="KW-1133">Transmembrane helix</keyword>